<keyword evidence="1" id="KW-1133">Transmembrane helix</keyword>
<organism evidence="2">
    <name type="scientific">Rhizophora mucronata</name>
    <name type="common">Asiatic mangrove</name>
    <dbReference type="NCBI Taxonomy" id="61149"/>
    <lineage>
        <taxon>Eukaryota</taxon>
        <taxon>Viridiplantae</taxon>
        <taxon>Streptophyta</taxon>
        <taxon>Embryophyta</taxon>
        <taxon>Tracheophyta</taxon>
        <taxon>Spermatophyta</taxon>
        <taxon>Magnoliopsida</taxon>
        <taxon>eudicotyledons</taxon>
        <taxon>Gunneridae</taxon>
        <taxon>Pentapetalae</taxon>
        <taxon>rosids</taxon>
        <taxon>fabids</taxon>
        <taxon>Malpighiales</taxon>
        <taxon>Rhizophoraceae</taxon>
        <taxon>Rhizophora</taxon>
    </lineage>
</organism>
<dbReference type="EMBL" id="GGEC01069340">
    <property type="protein sequence ID" value="MBX49824.1"/>
    <property type="molecule type" value="Transcribed_RNA"/>
</dbReference>
<reference evidence="2" key="1">
    <citation type="submission" date="2018-02" db="EMBL/GenBank/DDBJ databases">
        <title>Rhizophora mucronata_Transcriptome.</title>
        <authorList>
            <person name="Meera S.P."/>
            <person name="Sreeshan A."/>
            <person name="Augustine A."/>
        </authorList>
    </citation>
    <scope>NUCLEOTIDE SEQUENCE</scope>
    <source>
        <tissue evidence="2">Leaf</tissue>
    </source>
</reference>
<feature type="transmembrane region" description="Helical" evidence="1">
    <location>
        <begin position="6"/>
        <end position="29"/>
    </location>
</feature>
<protein>
    <submittedName>
        <fullName evidence="2">Uncharacterized protein</fullName>
    </submittedName>
</protein>
<dbReference type="AlphaFoldDB" id="A0A2P2P4Y8"/>
<evidence type="ECO:0000256" key="1">
    <source>
        <dbReference type="SAM" id="Phobius"/>
    </source>
</evidence>
<evidence type="ECO:0000313" key="2">
    <source>
        <dbReference type="EMBL" id="MBX49824.1"/>
    </source>
</evidence>
<sequence>MDTWAFTAVLILSLTWEFPCTHCLFWLYYTTPKGKRTFKGLVVMAEPIASREL</sequence>
<keyword evidence="1" id="KW-0472">Membrane</keyword>
<proteinExistence type="predicted"/>
<name>A0A2P2P4Y8_RHIMU</name>
<keyword evidence="1" id="KW-0812">Transmembrane</keyword>
<accession>A0A2P2P4Y8</accession>